<dbReference type="PANTHER" id="PTHR23099">
    <property type="entry name" value="TRANSCRIPTIONAL REGULATOR"/>
    <property type="match status" value="1"/>
</dbReference>
<dbReference type="SUPFAM" id="SSF54160">
    <property type="entry name" value="Chromo domain-like"/>
    <property type="match status" value="1"/>
</dbReference>
<dbReference type="Pfam" id="PF00385">
    <property type="entry name" value="Chromo"/>
    <property type="match status" value="1"/>
</dbReference>
<dbReference type="CDD" id="cd00024">
    <property type="entry name" value="CD_CSD"/>
    <property type="match status" value="1"/>
</dbReference>
<protein>
    <recommendedName>
        <fullName evidence="2">Chromo domain-containing protein</fullName>
    </recommendedName>
</protein>
<organism evidence="3 4">
    <name type="scientific">Naegleria lovaniensis</name>
    <name type="common">Amoeba</name>
    <dbReference type="NCBI Taxonomy" id="51637"/>
    <lineage>
        <taxon>Eukaryota</taxon>
        <taxon>Discoba</taxon>
        <taxon>Heterolobosea</taxon>
        <taxon>Tetramitia</taxon>
        <taxon>Eutetramitia</taxon>
        <taxon>Vahlkampfiidae</taxon>
        <taxon>Naegleria</taxon>
    </lineage>
</organism>
<reference evidence="3 4" key="1">
    <citation type="journal article" date="2018" name="BMC Genomics">
        <title>The genome of Naegleria lovaniensis, the basis for a comparative approach to unravel pathogenicity factors of the human pathogenic amoeba N. fowleri.</title>
        <authorList>
            <person name="Liechti N."/>
            <person name="Schurch N."/>
            <person name="Bruggmann R."/>
            <person name="Wittwer M."/>
        </authorList>
    </citation>
    <scope>NUCLEOTIDE SEQUENCE [LARGE SCALE GENOMIC DNA]</scope>
    <source>
        <strain evidence="3 4">ATCC 30569</strain>
    </source>
</reference>
<dbReference type="Gene3D" id="2.40.50.40">
    <property type="match status" value="1"/>
</dbReference>
<dbReference type="InterPro" id="IPR016197">
    <property type="entry name" value="Chromo-like_dom_sf"/>
</dbReference>
<evidence type="ECO:0000313" key="3">
    <source>
        <dbReference type="EMBL" id="KAG2386286.1"/>
    </source>
</evidence>
<gene>
    <name evidence="3" type="ORF">C9374_002732</name>
</gene>
<dbReference type="PANTHER" id="PTHR23099:SF0">
    <property type="entry name" value="GERM CELL NUCLEAR ACIDIC PROTEIN"/>
    <property type="match status" value="1"/>
</dbReference>
<keyword evidence="4" id="KW-1185">Reference proteome</keyword>
<dbReference type="SMART" id="SM00731">
    <property type="entry name" value="SprT"/>
    <property type="match status" value="1"/>
</dbReference>
<feature type="region of interest" description="Disordered" evidence="1">
    <location>
        <begin position="256"/>
        <end position="313"/>
    </location>
</feature>
<dbReference type="PROSITE" id="PS50013">
    <property type="entry name" value="CHROMO_2"/>
    <property type="match status" value="1"/>
</dbReference>
<dbReference type="InterPro" id="IPR035240">
    <property type="entry name" value="SprT_Zn_ribbon"/>
</dbReference>
<feature type="domain" description="Chromo" evidence="2">
    <location>
        <begin position="197"/>
        <end position="255"/>
    </location>
</feature>
<dbReference type="InterPro" id="IPR000953">
    <property type="entry name" value="Chromo/chromo_shadow_dom"/>
</dbReference>
<dbReference type="GeneID" id="68095187"/>
<dbReference type="SUPFAM" id="SSF47095">
    <property type="entry name" value="HMG-box"/>
    <property type="match status" value="1"/>
</dbReference>
<feature type="compositionally biased region" description="Polar residues" evidence="1">
    <location>
        <begin position="67"/>
        <end position="88"/>
    </location>
</feature>
<comment type="caution">
    <text evidence="3">The sequence shown here is derived from an EMBL/GenBank/DDBJ whole genome shotgun (WGS) entry which is preliminary data.</text>
</comment>
<evidence type="ECO:0000313" key="4">
    <source>
        <dbReference type="Proteomes" id="UP000816034"/>
    </source>
</evidence>
<dbReference type="RefSeq" id="XP_044550278.1">
    <property type="nucleotide sequence ID" value="XM_044692182.1"/>
</dbReference>
<accession>A0AA88GUY5</accession>
<dbReference type="InterPro" id="IPR036910">
    <property type="entry name" value="HMG_box_dom_sf"/>
</dbReference>
<dbReference type="InterPro" id="IPR006640">
    <property type="entry name" value="SprT-like_domain"/>
</dbReference>
<dbReference type="Pfam" id="PF17283">
    <property type="entry name" value="Zn_ribbon_SprT"/>
    <property type="match status" value="1"/>
</dbReference>
<dbReference type="Proteomes" id="UP000816034">
    <property type="component" value="Unassembled WGS sequence"/>
</dbReference>
<feature type="compositionally biased region" description="Acidic residues" evidence="1">
    <location>
        <begin position="290"/>
        <end position="303"/>
    </location>
</feature>
<feature type="compositionally biased region" description="Acidic residues" evidence="1">
    <location>
        <begin position="256"/>
        <end position="265"/>
    </location>
</feature>
<dbReference type="AlphaFoldDB" id="A0AA88GUY5"/>
<feature type="region of interest" description="Disordered" evidence="1">
    <location>
        <begin position="67"/>
        <end position="112"/>
    </location>
</feature>
<dbReference type="EMBL" id="PYSW02000016">
    <property type="protein sequence ID" value="KAG2386286.1"/>
    <property type="molecule type" value="Genomic_DNA"/>
</dbReference>
<evidence type="ECO:0000259" key="2">
    <source>
        <dbReference type="PROSITE" id="PS50013"/>
    </source>
</evidence>
<proteinExistence type="predicted"/>
<dbReference type="Gene3D" id="1.10.30.10">
    <property type="entry name" value="High mobility group box domain"/>
    <property type="match status" value="1"/>
</dbReference>
<dbReference type="Pfam" id="PF10263">
    <property type="entry name" value="SprT-like"/>
    <property type="match status" value="1"/>
</dbReference>
<dbReference type="CDD" id="cd00084">
    <property type="entry name" value="HMG-box_SF"/>
    <property type="match status" value="1"/>
</dbReference>
<dbReference type="GO" id="GO:0006950">
    <property type="term" value="P:response to stress"/>
    <property type="evidence" value="ECO:0007669"/>
    <property type="project" value="UniProtKB-ARBA"/>
</dbReference>
<dbReference type="GO" id="GO:0005634">
    <property type="term" value="C:nucleus"/>
    <property type="evidence" value="ECO:0007669"/>
    <property type="project" value="TreeGrafter"/>
</dbReference>
<dbReference type="InterPro" id="IPR023780">
    <property type="entry name" value="Chromo_domain"/>
</dbReference>
<feature type="compositionally biased region" description="Basic and acidic residues" evidence="1">
    <location>
        <begin position="93"/>
        <end position="104"/>
    </location>
</feature>
<sequence length="585" mass="67191">MLHYHQLVSTPQHSQQQYQTTRQRFLTMSNEFGWHSVNWFDFFSNPEHVLPKGLLSCSAALPITQEAQQQPSMHQALNSQNHTSTAMSSDHACGYHDDSHDHSRSTLSSRRKSLGIKRRDSCLNSTQVIYISDDEHVEEITKDNNHNSSLVSSSMTQNSSNPPINQTTSTCFHDNDDGEAEYEFKEEESENEDPEIYEIEKILKKRIRNAKPEYYVKWVGYPTCDNSWVKKSDIFDEECIKEFEESLASQQAIDLCEDSDEEESADSSSDHADSGIEFDEEDSDCLSNEDANDFLLSDDDDENDGHISMTGKKTNKAPKLDVIDLSDMTPKKKFNRSTPKAPIHSKYITDSKQFKKVRGQLLQKYYDEFNSVCFKNKLPALKLSEGKSKDLKGKPYLLWNHHLRKTAGYCKLFTLKKTKNGKTTTTQLEKVVAIEISTKVCDCEERLVHTLAHEMCHAASFLFDGITGHGKTFYSYGDLIRKYYPDIPITTCHSYSIDYKYQWQCVDCGSMINRHSKSVDVSKQCCGICKGRLQEVGKSTKNSNNAYNNYVKEHYKRFKESHPHLKQGEIMKLVAQAYREQQQRI</sequence>
<dbReference type="SMART" id="SM00298">
    <property type="entry name" value="CHROMO"/>
    <property type="match status" value="1"/>
</dbReference>
<feature type="region of interest" description="Disordered" evidence="1">
    <location>
        <begin position="148"/>
        <end position="172"/>
    </location>
</feature>
<evidence type="ECO:0000256" key="1">
    <source>
        <dbReference type="SAM" id="MobiDB-lite"/>
    </source>
</evidence>
<name>A0AA88GUY5_NAELO</name>